<evidence type="ECO:0000256" key="6">
    <source>
        <dbReference type="ARBA" id="ARBA00023136"/>
    </source>
</evidence>
<dbReference type="FunFam" id="3.30.40.10:FF:000384">
    <property type="entry name" value="1-phosphatidylinositol-3-phosphate 5-kinase FAB1B"/>
    <property type="match status" value="1"/>
</dbReference>
<evidence type="ECO:0000256" key="3">
    <source>
        <dbReference type="ARBA" id="ARBA00022753"/>
    </source>
</evidence>
<name>A0A8J5WDC0_ZIZPA</name>
<comment type="caution">
    <text evidence="11">The sequence shown here is derived from an EMBL/GenBank/DDBJ whole genome shotgun (WGS) entry which is preliminary data.</text>
</comment>
<dbReference type="Pfam" id="PF01363">
    <property type="entry name" value="FYVE"/>
    <property type="match status" value="1"/>
</dbReference>
<feature type="region of interest" description="Disordered" evidence="9">
    <location>
        <begin position="25"/>
        <end position="53"/>
    </location>
</feature>
<sequence length="250" mass="27612">MRVAWMMGSPEGRLVELFGAVKSWMPRRGEHSPPQQQAGAAAASGAASPQPHDLSRDFWMPDQSCRVCYDCDAQFTILNRRHHCRHCGRVFCARCTANFVPRAPGDAAREDGERIRVCNYCFKRWLEEETTARMDAAQLPSPVLSPSASAMSLRSDKSSSTGQSSVGTNDQMSSYANVSYTDFASMPVEGQGVCGELHGCAEKQMSVMEPAGGVDKTSDPYNFCLNRSDDEDDDYAVFSFRFKITTLAKF</sequence>
<feature type="region of interest" description="Disordered" evidence="9">
    <location>
        <begin position="137"/>
        <end position="170"/>
    </location>
</feature>
<dbReference type="GO" id="GO:0000285">
    <property type="term" value="F:1-phosphatidylinositol-3-phosphate 5-kinase activity"/>
    <property type="evidence" value="ECO:0007669"/>
    <property type="project" value="TreeGrafter"/>
</dbReference>
<evidence type="ECO:0000256" key="8">
    <source>
        <dbReference type="PROSITE-ProRule" id="PRU00091"/>
    </source>
</evidence>
<reference evidence="11" key="2">
    <citation type="submission" date="2021-02" db="EMBL/GenBank/DDBJ databases">
        <authorList>
            <person name="Kimball J.A."/>
            <person name="Haas M.W."/>
            <person name="Macchietto M."/>
            <person name="Kono T."/>
            <person name="Duquette J."/>
            <person name="Shao M."/>
        </authorList>
    </citation>
    <scope>NUCLEOTIDE SEQUENCE</scope>
    <source>
        <tissue evidence="11">Fresh leaf tissue</tissue>
    </source>
</reference>
<accession>A0A8J5WDC0</accession>
<organism evidence="11 12">
    <name type="scientific">Zizania palustris</name>
    <name type="common">Northern wild rice</name>
    <dbReference type="NCBI Taxonomy" id="103762"/>
    <lineage>
        <taxon>Eukaryota</taxon>
        <taxon>Viridiplantae</taxon>
        <taxon>Streptophyta</taxon>
        <taxon>Embryophyta</taxon>
        <taxon>Tracheophyta</taxon>
        <taxon>Spermatophyta</taxon>
        <taxon>Magnoliopsida</taxon>
        <taxon>Liliopsida</taxon>
        <taxon>Poales</taxon>
        <taxon>Poaceae</taxon>
        <taxon>BOP clade</taxon>
        <taxon>Oryzoideae</taxon>
        <taxon>Oryzeae</taxon>
        <taxon>Zizaniinae</taxon>
        <taxon>Zizania</taxon>
    </lineage>
</organism>
<protein>
    <recommendedName>
        <fullName evidence="7">Phosphatidylinositol 3-phosphate 5-kinase type III</fullName>
    </recommendedName>
</protein>
<proteinExistence type="predicted"/>
<feature type="compositionally biased region" description="Low complexity" evidence="9">
    <location>
        <begin position="32"/>
        <end position="51"/>
    </location>
</feature>
<keyword evidence="3" id="KW-0967">Endosome</keyword>
<evidence type="ECO:0000259" key="10">
    <source>
        <dbReference type="PROSITE" id="PS50178"/>
    </source>
</evidence>
<feature type="compositionally biased region" description="Polar residues" evidence="9">
    <location>
        <begin position="158"/>
        <end position="170"/>
    </location>
</feature>
<evidence type="ECO:0000313" key="11">
    <source>
        <dbReference type="EMBL" id="KAG8087484.1"/>
    </source>
</evidence>
<evidence type="ECO:0000256" key="2">
    <source>
        <dbReference type="ARBA" id="ARBA00022723"/>
    </source>
</evidence>
<dbReference type="GO" id="GO:0008270">
    <property type="term" value="F:zinc ion binding"/>
    <property type="evidence" value="ECO:0007669"/>
    <property type="project" value="UniProtKB-KW"/>
</dbReference>
<comment type="subcellular location">
    <subcellularLocation>
        <location evidence="1">Endosome membrane</location>
    </subcellularLocation>
</comment>
<dbReference type="GO" id="GO:0010008">
    <property type="term" value="C:endosome membrane"/>
    <property type="evidence" value="ECO:0007669"/>
    <property type="project" value="UniProtKB-SubCell"/>
</dbReference>
<keyword evidence="4 8" id="KW-0863">Zinc-finger</keyword>
<dbReference type="EMBL" id="JAAALK010000082">
    <property type="protein sequence ID" value="KAG8087484.1"/>
    <property type="molecule type" value="Genomic_DNA"/>
</dbReference>
<evidence type="ECO:0000256" key="1">
    <source>
        <dbReference type="ARBA" id="ARBA00004608"/>
    </source>
</evidence>
<keyword evidence="2" id="KW-0479">Metal-binding</keyword>
<dbReference type="PANTHER" id="PTHR45748:SF7">
    <property type="entry name" value="1-PHOSPHATIDYLINOSITOL 3-PHOSPHATE 5-KINASE-RELATED"/>
    <property type="match status" value="1"/>
</dbReference>
<feature type="compositionally biased region" description="Low complexity" evidence="9">
    <location>
        <begin position="137"/>
        <end position="153"/>
    </location>
</feature>
<evidence type="ECO:0000313" key="12">
    <source>
        <dbReference type="Proteomes" id="UP000729402"/>
    </source>
</evidence>
<evidence type="ECO:0000256" key="5">
    <source>
        <dbReference type="ARBA" id="ARBA00022833"/>
    </source>
</evidence>
<reference evidence="11" key="1">
    <citation type="journal article" date="2021" name="bioRxiv">
        <title>Whole Genome Assembly and Annotation of Northern Wild Rice, Zizania palustris L., Supports a Whole Genome Duplication in the Zizania Genus.</title>
        <authorList>
            <person name="Haas M."/>
            <person name="Kono T."/>
            <person name="Macchietto M."/>
            <person name="Millas R."/>
            <person name="McGilp L."/>
            <person name="Shao M."/>
            <person name="Duquette J."/>
            <person name="Hirsch C.N."/>
            <person name="Kimball J."/>
        </authorList>
    </citation>
    <scope>NUCLEOTIDE SEQUENCE</scope>
    <source>
        <tissue evidence="11">Fresh leaf tissue</tissue>
    </source>
</reference>
<keyword evidence="5" id="KW-0862">Zinc</keyword>
<dbReference type="PROSITE" id="PS50178">
    <property type="entry name" value="ZF_FYVE"/>
    <property type="match status" value="1"/>
</dbReference>
<dbReference type="Proteomes" id="UP000729402">
    <property type="component" value="Unassembled WGS sequence"/>
</dbReference>
<keyword evidence="12" id="KW-1185">Reference proteome</keyword>
<dbReference type="PANTHER" id="PTHR45748">
    <property type="entry name" value="1-PHOSPHATIDYLINOSITOL 3-PHOSPHATE 5-KINASE-RELATED"/>
    <property type="match status" value="1"/>
</dbReference>
<feature type="domain" description="FYVE-type" evidence="10">
    <location>
        <begin position="62"/>
        <end position="126"/>
    </location>
</feature>
<evidence type="ECO:0000256" key="9">
    <source>
        <dbReference type="SAM" id="MobiDB-lite"/>
    </source>
</evidence>
<keyword evidence="6" id="KW-0472">Membrane</keyword>
<evidence type="ECO:0000256" key="7">
    <source>
        <dbReference type="ARBA" id="ARBA00077223"/>
    </source>
</evidence>
<dbReference type="OrthoDB" id="1299427at2759"/>
<dbReference type="InterPro" id="IPR000306">
    <property type="entry name" value="Znf_FYVE"/>
</dbReference>
<dbReference type="SMART" id="SM00064">
    <property type="entry name" value="FYVE"/>
    <property type="match status" value="1"/>
</dbReference>
<dbReference type="InterPro" id="IPR017455">
    <property type="entry name" value="Znf_FYVE-rel"/>
</dbReference>
<gene>
    <name evidence="11" type="ORF">GUJ93_ZPchr0010g7716</name>
</gene>
<evidence type="ECO:0000256" key="4">
    <source>
        <dbReference type="ARBA" id="ARBA00022771"/>
    </source>
</evidence>
<dbReference type="GO" id="GO:0046854">
    <property type="term" value="P:phosphatidylinositol phosphate biosynthetic process"/>
    <property type="evidence" value="ECO:0007669"/>
    <property type="project" value="TreeGrafter"/>
</dbReference>
<dbReference type="AlphaFoldDB" id="A0A8J5WDC0"/>